<dbReference type="Proteomes" id="UP000733379">
    <property type="component" value="Unassembled WGS sequence"/>
</dbReference>
<keyword evidence="3" id="KW-0804">Transcription</keyword>
<dbReference type="Pfam" id="PF12625">
    <property type="entry name" value="Arabinose_bd"/>
    <property type="match status" value="1"/>
</dbReference>
<protein>
    <submittedName>
        <fullName evidence="5">AraC family transcriptional regulator</fullName>
    </submittedName>
</protein>
<sequence length="335" mass="36892">MTLVRGTTLQGYPELVAERGGDPDALLAAVGIPRDVVGDYEQFAGGRNVLTALESAAALTATPDFGRRLARRRGVEIWGPLGAAIRTAPTVGDAIAALHRFLPVYCPAVTITVTQPAQHALPRLEYRFQPDRLPPHPQVIELTLSMALNMFRLIAGRTYAPVSVHLPHQPLTAESDYRQYFGCPVYFAEPFGGFLLRPGDLTRPLASDPAVRRVVEAYLTSITPPADGTSAGAVRTLIRQHLPTGTADRATVAAEIAVHPRTLQRRLAQEGTTFNDILDAVRRDEAERYLRRNELPLSRVAALLGYSEPSVFTRACHRWFGISGTDYRRTRRERP</sequence>
<dbReference type="InterPro" id="IPR032687">
    <property type="entry name" value="AraC-type_N"/>
</dbReference>
<accession>A0ABS6BDQ0</accession>
<dbReference type="InterPro" id="IPR009057">
    <property type="entry name" value="Homeodomain-like_sf"/>
</dbReference>
<dbReference type="InterPro" id="IPR018060">
    <property type="entry name" value="HTH_AraC"/>
</dbReference>
<keyword evidence="1" id="KW-0805">Transcription regulation</keyword>
<organism evidence="5 6">
    <name type="scientific">Nocardia albiluteola</name>
    <dbReference type="NCBI Taxonomy" id="2842303"/>
    <lineage>
        <taxon>Bacteria</taxon>
        <taxon>Bacillati</taxon>
        <taxon>Actinomycetota</taxon>
        <taxon>Actinomycetes</taxon>
        <taxon>Mycobacteriales</taxon>
        <taxon>Nocardiaceae</taxon>
        <taxon>Nocardia</taxon>
    </lineage>
</organism>
<dbReference type="PANTHER" id="PTHR47894:SF4">
    <property type="entry name" value="HTH-TYPE TRANSCRIPTIONAL REGULATOR GADX"/>
    <property type="match status" value="1"/>
</dbReference>
<feature type="domain" description="HTH araC/xylS-type" evidence="4">
    <location>
        <begin position="232"/>
        <end position="330"/>
    </location>
</feature>
<comment type="caution">
    <text evidence="5">The sequence shown here is derived from an EMBL/GenBank/DDBJ whole genome shotgun (WGS) entry which is preliminary data.</text>
</comment>
<evidence type="ECO:0000256" key="2">
    <source>
        <dbReference type="ARBA" id="ARBA00023125"/>
    </source>
</evidence>
<dbReference type="PROSITE" id="PS01124">
    <property type="entry name" value="HTH_ARAC_FAMILY_2"/>
    <property type="match status" value="1"/>
</dbReference>
<dbReference type="RefSeq" id="WP_215923402.1">
    <property type="nucleotide sequence ID" value="NZ_JAHKNI010000020.1"/>
</dbReference>
<name>A0ABS6BDQ0_9NOCA</name>
<dbReference type="EMBL" id="JAHKNI010000020">
    <property type="protein sequence ID" value="MBU3067319.1"/>
    <property type="molecule type" value="Genomic_DNA"/>
</dbReference>
<gene>
    <name evidence="5" type="ORF">KO481_38085</name>
</gene>
<dbReference type="SUPFAM" id="SSF46689">
    <property type="entry name" value="Homeodomain-like"/>
    <property type="match status" value="1"/>
</dbReference>
<keyword evidence="6" id="KW-1185">Reference proteome</keyword>
<evidence type="ECO:0000313" key="5">
    <source>
        <dbReference type="EMBL" id="MBU3067319.1"/>
    </source>
</evidence>
<evidence type="ECO:0000256" key="3">
    <source>
        <dbReference type="ARBA" id="ARBA00023163"/>
    </source>
</evidence>
<dbReference type="SMART" id="SM00342">
    <property type="entry name" value="HTH_ARAC"/>
    <property type="match status" value="1"/>
</dbReference>
<reference evidence="5 6" key="1">
    <citation type="submission" date="2021-06" db="EMBL/GenBank/DDBJ databases">
        <title>Actinomycetes sequencing.</title>
        <authorList>
            <person name="Shan Q."/>
        </authorList>
    </citation>
    <scope>NUCLEOTIDE SEQUENCE [LARGE SCALE GENOMIC DNA]</scope>
    <source>
        <strain evidence="5 6">NEAU-G5</strain>
    </source>
</reference>
<keyword evidence="2" id="KW-0238">DNA-binding</keyword>
<evidence type="ECO:0000259" key="4">
    <source>
        <dbReference type="PROSITE" id="PS01124"/>
    </source>
</evidence>
<dbReference type="PANTHER" id="PTHR47894">
    <property type="entry name" value="HTH-TYPE TRANSCRIPTIONAL REGULATOR GADX"/>
    <property type="match status" value="1"/>
</dbReference>
<proteinExistence type="predicted"/>
<dbReference type="Gene3D" id="1.10.10.60">
    <property type="entry name" value="Homeodomain-like"/>
    <property type="match status" value="1"/>
</dbReference>
<dbReference type="Pfam" id="PF12833">
    <property type="entry name" value="HTH_18"/>
    <property type="match status" value="1"/>
</dbReference>
<evidence type="ECO:0000256" key="1">
    <source>
        <dbReference type="ARBA" id="ARBA00023015"/>
    </source>
</evidence>
<evidence type="ECO:0000313" key="6">
    <source>
        <dbReference type="Proteomes" id="UP000733379"/>
    </source>
</evidence>